<evidence type="ECO:0000313" key="8">
    <source>
        <dbReference type="EMBL" id="AMW03864.1"/>
    </source>
</evidence>
<evidence type="ECO:0000256" key="1">
    <source>
        <dbReference type="ARBA" id="ARBA00022741"/>
    </source>
</evidence>
<dbReference type="SMART" id="SM00448">
    <property type="entry name" value="REC"/>
    <property type="match status" value="1"/>
</dbReference>
<dbReference type="FunFam" id="3.40.50.300:FF:000006">
    <property type="entry name" value="DNA-binding transcriptional regulator NtrC"/>
    <property type="match status" value="1"/>
</dbReference>
<dbReference type="InterPro" id="IPR025944">
    <property type="entry name" value="Sigma_54_int_dom_CS"/>
</dbReference>
<dbReference type="KEGG" id="gph:GEMMAAP_01405"/>
<dbReference type="RefSeq" id="WP_026849140.1">
    <property type="nucleotide sequence ID" value="NZ_CP011454.1"/>
</dbReference>
<accession>A0A143BHI1</accession>
<dbReference type="Pfam" id="PF00158">
    <property type="entry name" value="Sigma54_activat"/>
    <property type="match status" value="1"/>
</dbReference>
<sequence>MMLSILVVDDDDTVRGTLVEFFETFGYTARGAATASQGRQFAAEHAPDVVLLDLRLPDANGIVALDALLADDPELAVIVLTGHADVQTAVKAMHHGAADLLEKPVDLEALAAAVERAAKRGRLQQEVAVLRAHARADAPSAPSLAPTIDDLIDLAARNADAPVLLQGETGTGKGYVARQIHDRSARNQSPFVEINCASLSTTFFESELFGHERGAFTDARQAKRGLLEVAGDGTIFLDEIAELSSDVQPRLLKVLEERTFRRLGGTTSLRSNARVIGATHQPLADAVADRRFRADLYYRLQVLTLTLPPLRARPDEILPMAHSFLLKGANLTRAAEEALVAYRWPGNIRELKNTLWRAAILAEHAPIDVVHLGLPSDSAATAPPRAPTAPRTLEEAERDTIRLALDAYDGNRSAAARSLGIARSTLLEKLKKFGL</sequence>
<dbReference type="STRING" id="1379270.GEMMAAP_01405"/>
<dbReference type="Gene3D" id="3.40.50.2300">
    <property type="match status" value="1"/>
</dbReference>
<dbReference type="PROSITE" id="PS00688">
    <property type="entry name" value="SIGMA54_INTERACT_3"/>
    <property type="match status" value="1"/>
</dbReference>
<keyword evidence="5" id="KW-0597">Phosphoprotein</keyword>
<evidence type="ECO:0000259" key="6">
    <source>
        <dbReference type="PROSITE" id="PS50045"/>
    </source>
</evidence>
<evidence type="ECO:0000256" key="3">
    <source>
        <dbReference type="ARBA" id="ARBA00023015"/>
    </source>
</evidence>
<dbReference type="GO" id="GO:0005524">
    <property type="term" value="F:ATP binding"/>
    <property type="evidence" value="ECO:0007669"/>
    <property type="project" value="UniProtKB-KW"/>
</dbReference>
<dbReference type="PANTHER" id="PTHR32071">
    <property type="entry name" value="TRANSCRIPTIONAL REGULATORY PROTEIN"/>
    <property type="match status" value="1"/>
</dbReference>
<evidence type="ECO:0000256" key="5">
    <source>
        <dbReference type="PROSITE-ProRule" id="PRU00169"/>
    </source>
</evidence>
<feature type="domain" description="Response regulatory" evidence="7">
    <location>
        <begin position="4"/>
        <end position="118"/>
    </location>
</feature>
<dbReference type="PROSITE" id="PS50045">
    <property type="entry name" value="SIGMA54_INTERACT_4"/>
    <property type="match status" value="1"/>
</dbReference>
<dbReference type="InterPro" id="IPR002078">
    <property type="entry name" value="Sigma_54_int"/>
</dbReference>
<keyword evidence="4" id="KW-0804">Transcription</keyword>
<organism evidence="8 9">
    <name type="scientific">Gemmatimonas phototrophica</name>
    <dbReference type="NCBI Taxonomy" id="1379270"/>
    <lineage>
        <taxon>Bacteria</taxon>
        <taxon>Pseudomonadati</taxon>
        <taxon>Gemmatimonadota</taxon>
        <taxon>Gemmatimonadia</taxon>
        <taxon>Gemmatimonadales</taxon>
        <taxon>Gemmatimonadaceae</taxon>
        <taxon>Gemmatimonas</taxon>
    </lineage>
</organism>
<dbReference type="InterPro" id="IPR009057">
    <property type="entry name" value="Homeodomain-like_sf"/>
</dbReference>
<protein>
    <recommendedName>
        <fullName evidence="10">Chemotaxis protein CheY</fullName>
    </recommendedName>
</protein>
<dbReference type="Proteomes" id="UP000076404">
    <property type="component" value="Chromosome"/>
</dbReference>
<evidence type="ECO:0008006" key="10">
    <source>
        <dbReference type="Google" id="ProtNLM"/>
    </source>
</evidence>
<dbReference type="SUPFAM" id="SSF52540">
    <property type="entry name" value="P-loop containing nucleoside triphosphate hydrolases"/>
    <property type="match status" value="1"/>
</dbReference>
<proteinExistence type="predicted"/>
<evidence type="ECO:0000313" key="9">
    <source>
        <dbReference type="Proteomes" id="UP000076404"/>
    </source>
</evidence>
<dbReference type="CDD" id="cd00009">
    <property type="entry name" value="AAA"/>
    <property type="match status" value="1"/>
</dbReference>
<keyword evidence="9" id="KW-1185">Reference proteome</keyword>
<evidence type="ECO:0000259" key="7">
    <source>
        <dbReference type="PROSITE" id="PS50110"/>
    </source>
</evidence>
<dbReference type="InterPro" id="IPR058031">
    <property type="entry name" value="AAA_lid_NorR"/>
</dbReference>
<reference evidence="8 9" key="2">
    <citation type="journal article" date="2016" name="Environ. Microbiol. Rep.">
        <title>Metagenomic evidence for the presence of phototrophic Gemmatimonadetes bacteria in diverse environments.</title>
        <authorList>
            <person name="Zeng Y."/>
            <person name="Baumbach J."/>
            <person name="Barbosa E.G."/>
            <person name="Azevedo V."/>
            <person name="Zhang C."/>
            <person name="Koblizek M."/>
        </authorList>
    </citation>
    <scope>NUCLEOTIDE SEQUENCE [LARGE SCALE GENOMIC DNA]</scope>
    <source>
        <strain evidence="8 9">AP64</strain>
    </source>
</reference>
<dbReference type="SMART" id="SM00382">
    <property type="entry name" value="AAA"/>
    <property type="match status" value="1"/>
</dbReference>
<evidence type="ECO:0000256" key="4">
    <source>
        <dbReference type="ARBA" id="ARBA00023163"/>
    </source>
</evidence>
<dbReference type="InterPro" id="IPR001789">
    <property type="entry name" value="Sig_transdc_resp-reg_receiver"/>
</dbReference>
<dbReference type="InterPro" id="IPR011006">
    <property type="entry name" value="CheY-like_superfamily"/>
</dbReference>
<keyword evidence="1" id="KW-0547">Nucleotide-binding</keyword>
<dbReference type="EMBL" id="CP011454">
    <property type="protein sequence ID" value="AMW03864.1"/>
    <property type="molecule type" value="Genomic_DNA"/>
</dbReference>
<feature type="modified residue" description="4-aspartylphosphate" evidence="5">
    <location>
        <position position="53"/>
    </location>
</feature>
<dbReference type="Pfam" id="PF00072">
    <property type="entry name" value="Response_reg"/>
    <property type="match status" value="1"/>
</dbReference>
<dbReference type="GO" id="GO:0006355">
    <property type="term" value="P:regulation of DNA-templated transcription"/>
    <property type="evidence" value="ECO:0007669"/>
    <property type="project" value="InterPro"/>
</dbReference>
<keyword evidence="2" id="KW-0067">ATP-binding</keyword>
<dbReference type="Pfam" id="PF02954">
    <property type="entry name" value="HTH_8"/>
    <property type="match status" value="1"/>
</dbReference>
<dbReference type="PROSITE" id="PS00675">
    <property type="entry name" value="SIGMA54_INTERACT_1"/>
    <property type="match status" value="1"/>
</dbReference>
<dbReference type="SUPFAM" id="SSF46689">
    <property type="entry name" value="Homeodomain-like"/>
    <property type="match status" value="1"/>
</dbReference>
<dbReference type="Pfam" id="PF25601">
    <property type="entry name" value="AAA_lid_14"/>
    <property type="match status" value="1"/>
</dbReference>
<keyword evidence="3" id="KW-0805">Transcription regulation</keyword>
<dbReference type="InterPro" id="IPR025662">
    <property type="entry name" value="Sigma_54_int_dom_ATP-bd_1"/>
</dbReference>
<dbReference type="Gene3D" id="3.40.50.300">
    <property type="entry name" value="P-loop containing nucleotide triphosphate hydrolases"/>
    <property type="match status" value="1"/>
</dbReference>
<dbReference type="PANTHER" id="PTHR32071:SF14">
    <property type="entry name" value="TRANSCRIPTIONAL REGULATORY PROTEIN RTCR"/>
    <property type="match status" value="1"/>
</dbReference>
<dbReference type="GO" id="GO:0000160">
    <property type="term" value="P:phosphorelay signal transduction system"/>
    <property type="evidence" value="ECO:0007669"/>
    <property type="project" value="InterPro"/>
</dbReference>
<dbReference type="InterPro" id="IPR002197">
    <property type="entry name" value="HTH_Fis"/>
</dbReference>
<feature type="domain" description="Sigma-54 factor interaction" evidence="6">
    <location>
        <begin position="150"/>
        <end position="360"/>
    </location>
</feature>
<dbReference type="PRINTS" id="PR01590">
    <property type="entry name" value="HTHFIS"/>
</dbReference>
<evidence type="ECO:0000256" key="2">
    <source>
        <dbReference type="ARBA" id="ARBA00022840"/>
    </source>
</evidence>
<name>A0A143BHI1_9BACT</name>
<dbReference type="AlphaFoldDB" id="A0A143BHI1"/>
<dbReference type="GO" id="GO:0043565">
    <property type="term" value="F:sequence-specific DNA binding"/>
    <property type="evidence" value="ECO:0007669"/>
    <property type="project" value="InterPro"/>
</dbReference>
<reference evidence="8 9" key="1">
    <citation type="journal article" date="2014" name="Proc. Natl. Acad. Sci. U.S.A.">
        <title>Functional type 2 photosynthetic reaction centers found in the rare bacterial phylum Gemmatimonadetes.</title>
        <authorList>
            <person name="Zeng Y."/>
            <person name="Feng F."/>
            <person name="Medova H."/>
            <person name="Dean J."/>
            <person name="Koblizek M."/>
        </authorList>
    </citation>
    <scope>NUCLEOTIDE SEQUENCE [LARGE SCALE GENOMIC DNA]</scope>
    <source>
        <strain evidence="8 9">AP64</strain>
    </source>
</reference>
<dbReference type="InterPro" id="IPR027417">
    <property type="entry name" value="P-loop_NTPase"/>
</dbReference>
<dbReference type="InterPro" id="IPR003593">
    <property type="entry name" value="AAA+_ATPase"/>
</dbReference>
<dbReference type="Gene3D" id="1.10.8.60">
    <property type="match status" value="1"/>
</dbReference>
<dbReference type="SUPFAM" id="SSF52172">
    <property type="entry name" value="CheY-like"/>
    <property type="match status" value="1"/>
</dbReference>
<gene>
    <name evidence="8" type="ORF">GEMMAAP_01405</name>
</gene>
<dbReference type="Gene3D" id="1.10.10.60">
    <property type="entry name" value="Homeodomain-like"/>
    <property type="match status" value="1"/>
</dbReference>
<dbReference type="eggNOG" id="COG2204">
    <property type="taxonomic scope" value="Bacteria"/>
</dbReference>
<dbReference type="PROSITE" id="PS50110">
    <property type="entry name" value="RESPONSE_REGULATORY"/>
    <property type="match status" value="1"/>
</dbReference>
<dbReference type="OrthoDB" id="5496274at2"/>